<dbReference type="NCBIfam" id="TIGR01726">
    <property type="entry name" value="HEQRo_perm_3TM"/>
    <property type="match status" value="1"/>
</dbReference>
<feature type="domain" description="ABC transmembrane type-1" evidence="14">
    <location>
        <begin position="19"/>
        <end position="217"/>
    </location>
</feature>
<dbReference type="AlphaFoldDB" id="A0A2U1TP02"/>
<sequence length="233" mass="25976">MQLDFSTVAASIPFLLTGLKFTLELTAAAFIGGLILGTALALFRHLNVPFLSGFSVAYVTVMRSIPLIMVLFWLFFLLPLFLQFFSPDNRPVPIGPVYTAFITFTLFEAAYFCEIIRAGLNSVPKGQYEAADALAMSSFQVYTWIILPQVIKTSTPIILTQLIILFQDTSLVYVLSLTDLLGAATKLGQRDSKLTEYYIIVAAIYFIISSLASELVTWYAQRRRALPLMKDAQ</sequence>
<dbReference type="CDD" id="cd06261">
    <property type="entry name" value="TM_PBP2"/>
    <property type="match status" value="1"/>
</dbReference>
<dbReference type="Proteomes" id="UP000245138">
    <property type="component" value="Unassembled WGS sequence"/>
</dbReference>
<keyword evidence="7" id="KW-0029">Amino-acid transport</keyword>
<keyword evidence="8 13" id="KW-1133">Transmembrane helix</keyword>
<evidence type="ECO:0000256" key="13">
    <source>
        <dbReference type="RuleBase" id="RU363032"/>
    </source>
</evidence>
<keyword evidence="3 13" id="KW-0813">Transport</keyword>
<reference evidence="15 16" key="1">
    <citation type="submission" date="2018-04" db="EMBL/GenBank/DDBJ databases">
        <title>Brenneria corticis sp.nov.</title>
        <authorList>
            <person name="Li Y."/>
        </authorList>
    </citation>
    <scope>NUCLEOTIDE SEQUENCE [LARGE SCALE GENOMIC DNA]</scope>
    <source>
        <strain evidence="15 16">LMG 27715</strain>
    </source>
</reference>
<keyword evidence="5" id="KW-0997">Cell inner membrane</keyword>
<dbReference type="PANTHER" id="PTHR30614:SF1">
    <property type="entry name" value="GLUTAMATE_ASPARTATE IMPORT PERMEASE PROTEIN GLTK"/>
    <property type="match status" value="1"/>
</dbReference>
<dbReference type="InterPro" id="IPR043429">
    <property type="entry name" value="ArtM/GltK/GlnP/TcyL/YhdX-like"/>
</dbReference>
<comment type="similarity">
    <text evidence="2">Belongs to the binding-protein-dependent transport system permease family. HisMQ subfamily.</text>
</comment>
<keyword evidence="9 13" id="KW-0472">Membrane</keyword>
<comment type="function">
    <text evidence="10">Part of the ABC transporter complex GltIJKL involved in glutamate and aspartate uptake. Probably responsible for the translocation of the substrate across the membrane.</text>
</comment>
<evidence type="ECO:0000256" key="11">
    <source>
        <dbReference type="ARBA" id="ARBA00062718"/>
    </source>
</evidence>
<comment type="subcellular location">
    <subcellularLocation>
        <location evidence="1">Cell inner membrane</location>
        <topology evidence="1">Multi-pass membrane protein</topology>
    </subcellularLocation>
    <subcellularLocation>
        <location evidence="13">Cell membrane</location>
        <topology evidence="13">Multi-pass membrane protein</topology>
    </subcellularLocation>
</comment>
<evidence type="ECO:0000256" key="10">
    <source>
        <dbReference type="ARBA" id="ARBA00060298"/>
    </source>
</evidence>
<dbReference type="PROSITE" id="PS50928">
    <property type="entry name" value="ABC_TM1"/>
    <property type="match status" value="1"/>
</dbReference>
<feature type="transmembrane region" description="Helical" evidence="13">
    <location>
        <begin position="97"/>
        <end position="116"/>
    </location>
</feature>
<comment type="caution">
    <text evidence="15">The sequence shown here is derived from an EMBL/GenBank/DDBJ whole genome shotgun (WGS) entry which is preliminary data.</text>
</comment>
<dbReference type="Pfam" id="PF00528">
    <property type="entry name" value="BPD_transp_1"/>
    <property type="match status" value="1"/>
</dbReference>
<dbReference type="EMBL" id="QDKJ01000011">
    <property type="protein sequence ID" value="PWC11092.1"/>
    <property type="molecule type" value="Genomic_DNA"/>
</dbReference>
<dbReference type="InterPro" id="IPR035906">
    <property type="entry name" value="MetI-like_sf"/>
</dbReference>
<feature type="transmembrane region" description="Helical" evidence="13">
    <location>
        <begin position="25"/>
        <end position="43"/>
    </location>
</feature>
<organism evidence="15 16">
    <name type="scientific">Brenneria roseae subsp. americana</name>
    <dbReference type="NCBI Taxonomy" id="1508507"/>
    <lineage>
        <taxon>Bacteria</taxon>
        <taxon>Pseudomonadati</taxon>
        <taxon>Pseudomonadota</taxon>
        <taxon>Gammaproteobacteria</taxon>
        <taxon>Enterobacterales</taxon>
        <taxon>Pectobacteriaceae</taxon>
        <taxon>Brenneria</taxon>
    </lineage>
</organism>
<feature type="transmembrane region" description="Helical" evidence="13">
    <location>
        <begin position="197"/>
        <end position="220"/>
    </location>
</feature>
<dbReference type="PANTHER" id="PTHR30614">
    <property type="entry name" value="MEMBRANE COMPONENT OF AMINO ACID ABC TRANSPORTER"/>
    <property type="match status" value="1"/>
</dbReference>
<evidence type="ECO:0000256" key="3">
    <source>
        <dbReference type="ARBA" id="ARBA00022448"/>
    </source>
</evidence>
<proteinExistence type="inferred from homology"/>
<evidence type="ECO:0000259" key="14">
    <source>
        <dbReference type="PROSITE" id="PS50928"/>
    </source>
</evidence>
<dbReference type="GO" id="GO:0043190">
    <property type="term" value="C:ATP-binding cassette (ABC) transporter complex"/>
    <property type="evidence" value="ECO:0007669"/>
    <property type="project" value="InterPro"/>
</dbReference>
<evidence type="ECO:0000313" key="16">
    <source>
        <dbReference type="Proteomes" id="UP000245138"/>
    </source>
</evidence>
<evidence type="ECO:0000256" key="4">
    <source>
        <dbReference type="ARBA" id="ARBA00022475"/>
    </source>
</evidence>
<dbReference type="SUPFAM" id="SSF161098">
    <property type="entry name" value="MetI-like"/>
    <property type="match status" value="1"/>
</dbReference>
<protein>
    <recommendedName>
        <fullName evidence="12">Glutamate/aspartate import permease protein GltK</fullName>
    </recommendedName>
</protein>
<gene>
    <name evidence="15" type="ORF">B4923_14435</name>
</gene>
<evidence type="ECO:0000256" key="8">
    <source>
        <dbReference type="ARBA" id="ARBA00022989"/>
    </source>
</evidence>
<dbReference type="GO" id="GO:0022857">
    <property type="term" value="F:transmembrane transporter activity"/>
    <property type="evidence" value="ECO:0007669"/>
    <property type="project" value="InterPro"/>
</dbReference>
<dbReference type="Gene3D" id="1.10.3720.10">
    <property type="entry name" value="MetI-like"/>
    <property type="match status" value="1"/>
</dbReference>
<dbReference type="RefSeq" id="WP_109055065.1">
    <property type="nucleotide sequence ID" value="NZ_QDKJ01000011.1"/>
</dbReference>
<keyword evidence="4" id="KW-1003">Cell membrane</keyword>
<name>A0A2U1TP02_9GAMM</name>
<comment type="subunit">
    <text evidence="11">The complex is composed of two ATP-binding proteins (GltL), two transmembrane proteins (GltJ and GltK) and a solute-binding protein (GltI).</text>
</comment>
<dbReference type="FunFam" id="1.10.3720.10:FF:000006">
    <property type="entry name" value="Glutamate/aspartate ABC transporter, permease protein GltK"/>
    <property type="match status" value="1"/>
</dbReference>
<evidence type="ECO:0000256" key="2">
    <source>
        <dbReference type="ARBA" id="ARBA00010072"/>
    </source>
</evidence>
<evidence type="ECO:0000256" key="5">
    <source>
        <dbReference type="ARBA" id="ARBA00022519"/>
    </source>
</evidence>
<keyword evidence="6 13" id="KW-0812">Transmembrane</keyword>
<evidence type="ECO:0000256" key="7">
    <source>
        <dbReference type="ARBA" id="ARBA00022970"/>
    </source>
</evidence>
<dbReference type="InterPro" id="IPR000515">
    <property type="entry name" value="MetI-like"/>
</dbReference>
<keyword evidence="16" id="KW-1185">Reference proteome</keyword>
<evidence type="ECO:0000256" key="6">
    <source>
        <dbReference type="ARBA" id="ARBA00022692"/>
    </source>
</evidence>
<evidence type="ECO:0000256" key="1">
    <source>
        <dbReference type="ARBA" id="ARBA00004429"/>
    </source>
</evidence>
<evidence type="ECO:0000313" key="15">
    <source>
        <dbReference type="EMBL" id="PWC11092.1"/>
    </source>
</evidence>
<dbReference type="OrthoDB" id="9771188at2"/>
<evidence type="ECO:0000256" key="12">
    <source>
        <dbReference type="ARBA" id="ARBA00073645"/>
    </source>
</evidence>
<accession>A0A2U1TP02</accession>
<dbReference type="GO" id="GO:0006865">
    <property type="term" value="P:amino acid transport"/>
    <property type="evidence" value="ECO:0007669"/>
    <property type="project" value="UniProtKB-KW"/>
</dbReference>
<feature type="transmembrane region" description="Helical" evidence="13">
    <location>
        <begin position="64"/>
        <end position="85"/>
    </location>
</feature>
<dbReference type="InterPro" id="IPR010065">
    <property type="entry name" value="AA_ABC_transptr_permease_3TM"/>
</dbReference>
<evidence type="ECO:0000256" key="9">
    <source>
        <dbReference type="ARBA" id="ARBA00023136"/>
    </source>
</evidence>